<dbReference type="Proteomes" id="UP001476798">
    <property type="component" value="Unassembled WGS sequence"/>
</dbReference>
<sequence length="109" mass="12061">MNLRSLSYICSQYFAAVTAAGLLEQVSMSFSHLEGKFCAGCLRLLSSMQQDRPVFSFLLVPISPDPLLYAHLREESPQHNAATNMPHGEVMCSVSFPPCTSFCMQGKRV</sequence>
<comment type="caution">
    <text evidence="1">The sequence shown here is derived from an EMBL/GenBank/DDBJ whole genome shotgun (WGS) entry which is preliminary data.</text>
</comment>
<name>A0ABV0NRZ7_9TELE</name>
<proteinExistence type="predicted"/>
<organism evidence="1 2">
    <name type="scientific">Goodea atripinnis</name>
    <dbReference type="NCBI Taxonomy" id="208336"/>
    <lineage>
        <taxon>Eukaryota</taxon>
        <taxon>Metazoa</taxon>
        <taxon>Chordata</taxon>
        <taxon>Craniata</taxon>
        <taxon>Vertebrata</taxon>
        <taxon>Euteleostomi</taxon>
        <taxon>Actinopterygii</taxon>
        <taxon>Neopterygii</taxon>
        <taxon>Teleostei</taxon>
        <taxon>Neoteleostei</taxon>
        <taxon>Acanthomorphata</taxon>
        <taxon>Ovalentaria</taxon>
        <taxon>Atherinomorphae</taxon>
        <taxon>Cyprinodontiformes</taxon>
        <taxon>Goodeidae</taxon>
        <taxon>Goodea</taxon>
    </lineage>
</organism>
<gene>
    <name evidence="1" type="ORF">GOODEAATRI_005093</name>
</gene>
<accession>A0ABV0NRZ7</accession>
<evidence type="ECO:0000313" key="1">
    <source>
        <dbReference type="EMBL" id="MEQ2174175.1"/>
    </source>
</evidence>
<reference evidence="1 2" key="1">
    <citation type="submission" date="2021-06" db="EMBL/GenBank/DDBJ databases">
        <authorList>
            <person name="Palmer J.M."/>
        </authorList>
    </citation>
    <scope>NUCLEOTIDE SEQUENCE [LARGE SCALE GENOMIC DNA]</scope>
    <source>
        <strain evidence="1 2">GA_2019</strain>
        <tissue evidence="1">Muscle</tissue>
    </source>
</reference>
<evidence type="ECO:0008006" key="3">
    <source>
        <dbReference type="Google" id="ProtNLM"/>
    </source>
</evidence>
<dbReference type="EMBL" id="JAHRIO010050201">
    <property type="protein sequence ID" value="MEQ2174175.1"/>
    <property type="molecule type" value="Genomic_DNA"/>
</dbReference>
<evidence type="ECO:0000313" key="2">
    <source>
        <dbReference type="Proteomes" id="UP001476798"/>
    </source>
</evidence>
<protein>
    <recommendedName>
        <fullName evidence="3">Secreted protein</fullName>
    </recommendedName>
</protein>
<keyword evidence="2" id="KW-1185">Reference proteome</keyword>